<keyword evidence="13" id="KW-1185">Reference proteome</keyword>
<evidence type="ECO:0000313" key="13">
    <source>
        <dbReference type="Proteomes" id="UP000187455"/>
    </source>
</evidence>
<proteinExistence type="inferred from homology"/>
<accession>A0A1R0H8H3</accession>
<comment type="function">
    <text evidence="8">Acts as a component of the translation initiation factor 2B (eIF2B) complex, which catalyzes the exchange of GDP for GTP on the eukaryotic initiation factor 2 (eIF2) complex gamma subunit. Its guanine nucleotide exchange factor activity is repressed when bound to eIF2 complex phosphorylated on the alpha subunit, thereby limiting the amount of methionyl-initiator methionine tRNA available to the ribosome and consequently global translation is repressed.</text>
</comment>
<name>A0A1R0H8H3_9FUNG</name>
<dbReference type="GO" id="GO:0005085">
    <property type="term" value="F:guanyl-nucleotide exchange factor activity"/>
    <property type="evidence" value="ECO:0007669"/>
    <property type="project" value="TreeGrafter"/>
</dbReference>
<dbReference type="InterPro" id="IPR056818">
    <property type="entry name" value="GlmU/GlgC-like_hexapep"/>
</dbReference>
<dbReference type="InterPro" id="IPR005835">
    <property type="entry name" value="NTP_transferase_dom"/>
</dbReference>
<evidence type="ECO:0000259" key="10">
    <source>
        <dbReference type="Pfam" id="PF00483"/>
    </source>
</evidence>
<comment type="subcellular location">
    <subcellularLocation>
        <location evidence="1">Cytoplasm</location>
        <location evidence="1">Cytosol</location>
    </subcellularLocation>
</comment>
<evidence type="ECO:0000256" key="5">
    <source>
        <dbReference type="ARBA" id="ARBA00022917"/>
    </source>
</evidence>
<dbReference type="AlphaFoldDB" id="A0A1R0H8H3"/>
<evidence type="ECO:0000256" key="6">
    <source>
        <dbReference type="ARBA" id="ARBA00044196"/>
    </source>
</evidence>
<sequence length="451" mass="50699">MELSNQTNRANIEFTAIVLAGPGTRLFPLSEPENYPKALLPIGSRPMIWYVLQWLESEGITEISSTLFQAFLITLTRDEPAISNYLHSVYEGSQSISVKALEDFYGTADVLRQLSQYITTDFIVTSTDVVMDIPPYQFLDLFRVFKPDACCVLMQEMPSEGGGGCSRDDEVSRFYGVDQVSSKLVMIKDDNNEDEESLSVRMSILNKFPSIFMSKSLLDLHVYVFQNWVLDYIVDRPDILSIGYDLMPLLVRMQTQKSLYEKEKIDSFLKNNIKLKKEYMNSVLDLDSNDLNPKDLSSNKLSSYDSSTNILAYVRRGAVGGRANTINRYFDLSKLVCRVFPSSKHFPTGYATAVAFPPENATTNDQPQHSALMNSSKPVFSTPVISTKSQITADSIVGASTKILERSLIKKSVIGSHVTIGKNVKLTNCIVHDYVVIDDKYGLIFLFLFLL</sequence>
<dbReference type="InterPro" id="IPR051960">
    <property type="entry name" value="eIF2B_gamma"/>
</dbReference>
<keyword evidence="5" id="KW-0648">Protein biosynthesis</keyword>
<dbReference type="EMBL" id="LSSL01000117">
    <property type="protein sequence ID" value="OLY85407.1"/>
    <property type="molecule type" value="Genomic_DNA"/>
</dbReference>
<gene>
    <name evidence="12" type="ORF">AYI68_g404</name>
</gene>
<organism evidence="12 13">
    <name type="scientific">Smittium mucronatum</name>
    <dbReference type="NCBI Taxonomy" id="133383"/>
    <lineage>
        <taxon>Eukaryota</taxon>
        <taxon>Fungi</taxon>
        <taxon>Fungi incertae sedis</taxon>
        <taxon>Zoopagomycota</taxon>
        <taxon>Kickxellomycotina</taxon>
        <taxon>Harpellomycetes</taxon>
        <taxon>Harpellales</taxon>
        <taxon>Legeriomycetaceae</taxon>
        <taxon>Smittium</taxon>
    </lineage>
</organism>
<keyword evidence="3" id="KW-0963">Cytoplasm</keyword>
<feature type="domain" description="Glucose-1-phosphate adenylyltransferase/Bifunctional protein GlmU-like C-terminal hexapeptide" evidence="11">
    <location>
        <begin position="369"/>
        <end position="440"/>
    </location>
</feature>
<dbReference type="Gene3D" id="3.90.550.10">
    <property type="entry name" value="Spore Coat Polysaccharide Biosynthesis Protein SpsA, Chain A"/>
    <property type="match status" value="1"/>
</dbReference>
<evidence type="ECO:0000256" key="1">
    <source>
        <dbReference type="ARBA" id="ARBA00004514"/>
    </source>
</evidence>
<dbReference type="SUPFAM" id="SSF51161">
    <property type="entry name" value="Trimeric LpxA-like enzymes"/>
    <property type="match status" value="1"/>
</dbReference>
<dbReference type="InterPro" id="IPR011004">
    <property type="entry name" value="Trimer_LpxA-like_sf"/>
</dbReference>
<dbReference type="GO" id="GO:0005851">
    <property type="term" value="C:eukaryotic translation initiation factor 2B complex"/>
    <property type="evidence" value="ECO:0007669"/>
    <property type="project" value="TreeGrafter"/>
</dbReference>
<evidence type="ECO:0000259" key="11">
    <source>
        <dbReference type="Pfam" id="PF24894"/>
    </source>
</evidence>
<keyword evidence="4 12" id="KW-0396">Initiation factor</keyword>
<dbReference type="GO" id="GO:0005829">
    <property type="term" value="C:cytosol"/>
    <property type="evidence" value="ECO:0007669"/>
    <property type="project" value="UniProtKB-SubCell"/>
</dbReference>
<evidence type="ECO:0000256" key="7">
    <source>
        <dbReference type="ARBA" id="ARBA00044229"/>
    </source>
</evidence>
<protein>
    <recommendedName>
        <fullName evidence="6">Translation initiation factor eIF2B subunit gamma</fullName>
    </recommendedName>
    <alternativeName>
        <fullName evidence="7">eIF2B GDP-GTP exchange factor subunit gamma</fullName>
    </alternativeName>
</protein>
<evidence type="ECO:0000256" key="8">
    <source>
        <dbReference type="ARBA" id="ARBA00045373"/>
    </source>
</evidence>
<dbReference type="Proteomes" id="UP000187455">
    <property type="component" value="Unassembled WGS sequence"/>
</dbReference>
<comment type="caution">
    <text evidence="12">The sequence shown here is derived from an EMBL/GenBank/DDBJ whole genome shotgun (WGS) entry which is preliminary data.</text>
</comment>
<comment type="subunit">
    <text evidence="9">Component of the translation initiation factor 2B (eIF2B) complex which is a heterodecamer of two sets of five different subunits: alpha, beta, gamma, delta and epsilon. Subunits alpha, beta and delta comprise a regulatory subcomplex and subunits epsilon and gamma comprise a catalytic subcomplex. Within the complex, the hexameric regulatory complex resides at the center, with the two heterodimeric catalytic subcomplexes bound on opposite sides.</text>
</comment>
<dbReference type="Pfam" id="PF00483">
    <property type="entry name" value="NTP_transferase"/>
    <property type="match status" value="1"/>
</dbReference>
<feature type="domain" description="Nucleotidyl transferase" evidence="10">
    <location>
        <begin position="16"/>
        <end position="169"/>
    </location>
</feature>
<evidence type="ECO:0000313" key="12">
    <source>
        <dbReference type="EMBL" id="OLY85407.1"/>
    </source>
</evidence>
<dbReference type="STRING" id="133383.A0A1R0H8H3"/>
<dbReference type="PANTHER" id="PTHR45989">
    <property type="entry name" value="TRANSLATION INITIATION FACTOR EIF-2B SUBUNIT GAMMA"/>
    <property type="match status" value="1"/>
</dbReference>
<reference evidence="12 13" key="1">
    <citation type="journal article" date="2016" name="Mol. Biol. Evol.">
        <title>Genome-Wide Survey of Gut Fungi (Harpellales) Reveals the First Horizontally Transferred Ubiquitin Gene from a Mosquito Host.</title>
        <authorList>
            <person name="Wang Y."/>
            <person name="White M.M."/>
            <person name="Kvist S."/>
            <person name="Moncalvo J.M."/>
        </authorList>
    </citation>
    <scope>NUCLEOTIDE SEQUENCE [LARGE SCALE GENOMIC DNA]</scope>
    <source>
        <strain evidence="12 13">ALG-7-W6</strain>
    </source>
</reference>
<dbReference type="Pfam" id="PF24894">
    <property type="entry name" value="Hexapep_GlmU"/>
    <property type="match status" value="1"/>
</dbReference>
<dbReference type="PANTHER" id="PTHR45989:SF1">
    <property type="entry name" value="TRANSLATION INITIATION FACTOR EIF-2B SUBUNIT GAMMA"/>
    <property type="match status" value="1"/>
</dbReference>
<evidence type="ECO:0000256" key="9">
    <source>
        <dbReference type="ARBA" id="ARBA00046432"/>
    </source>
</evidence>
<evidence type="ECO:0000256" key="4">
    <source>
        <dbReference type="ARBA" id="ARBA00022540"/>
    </source>
</evidence>
<dbReference type="GO" id="GO:0003743">
    <property type="term" value="F:translation initiation factor activity"/>
    <property type="evidence" value="ECO:0007669"/>
    <property type="project" value="UniProtKB-KW"/>
</dbReference>
<comment type="similarity">
    <text evidence="2">Belongs to the eIF-2B gamma/epsilon subunits family.</text>
</comment>
<dbReference type="InterPro" id="IPR029044">
    <property type="entry name" value="Nucleotide-diphossugar_trans"/>
</dbReference>
<dbReference type="GO" id="GO:0002183">
    <property type="term" value="P:cytoplasmic translational initiation"/>
    <property type="evidence" value="ECO:0007669"/>
    <property type="project" value="TreeGrafter"/>
</dbReference>
<dbReference type="Gene3D" id="2.160.10.10">
    <property type="entry name" value="Hexapeptide repeat proteins"/>
    <property type="match status" value="1"/>
</dbReference>
<dbReference type="OrthoDB" id="10250549at2759"/>
<dbReference type="SUPFAM" id="SSF53448">
    <property type="entry name" value="Nucleotide-diphospho-sugar transferases"/>
    <property type="match status" value="1"/>
</dbReference>
<evidence type="ECO:0000256" key="3">
    <source>
        <dbReference type="ARBA" id="ARBA00022490"/>
    </source>
</evidence>
<evidence type="ECO:0000256" key="2">
    <source>
        <dbReference type="ARBA" id="ARBA00007878"/>
    </source>
</evidence>